<evidence type="ECO:0000256" key="2">
    <source>
        <dbReference type="ARBA" id="ARBA00010337"/>
    </source>
</evidence>
<dbReference type="GO" id="GO:0051321">
    <property type="term" value="P:meiotic cell cycle"/>
    <property type="evidence" value="ECO:0007669"/>
    <property type="project" value="TreeGrafter"/>
</dbReference>
<evidence type="ECO:0000256" key="5">
    <source>
        <dbReference type="ARBA" id="ARBA00023212"/>
    </source>
</evidence>
<reference evidence="9 10" key="1">
    <citation type="submission" date="2023-11" db="EMBL/GenBank/DDBJ databases">
        <title>Halocaridina rubra genome assembly.</title>
        <authorList>
            <person name="Smith C."/>
        </authorList>
    </citation>
    <scope>NUCLEOTIDE SEQUENCE [LARGE SCALE GENOMIC DNA]</scope>
    <source>
        <strain evidence="9">EP-1</strain>
        <tissue evidence="9">Whole</tissue>
    </source>
</reference>
<evidence type="ECO:0000313" key="10">
    <source>
        <dbReference type="Proteomes" id="UP001381693"/>
    </source>
</evidence>
<dbReference type="GO" id="GO:0043015">
    <property type="term" value="F:gamma-tubulin binding"/>
    <property type="evidence" value="ECO:0007669"/>
    <property type="project" value="InterPro"/>
</dbReference>
<feature type="domain" description="Gamma tubulin complex component protein N-terminal" evidence="8">
    <location>
        <begin position="2"/>
        <end position="330"/>
    </location>
</feature>
<evidence type="ECO:0000256" key="4">
    <source>
        <dbReference type="ARBA" id="ARBA00022701"/>
    </source>
</evidence>
<dbReference type="GO" id="GO:0031122">
    <property type="term" value="P:cytoplasmic microtubule organization"/>
    <property type="evidence" value="ECO:0007669"/>
    <property type="project" value="TreeGrafter"/>
</dbReference>
<dbReference type="GO" id="GO:0000278">
    <property type="term" value="P:mitotic cell cycle"/>
    <property type="evidence" value="ECO:0007669"/>
    <property type="project" value="TreeGrafter"/>
</dbReference>
<feature type="domain" description="Gamma tubulin complex component C-terminal" evidence="7">
    <location>
        <begin position="335"/>
        <end position="535"/>
    </location>
</feature>
<name>A0AAN8WJN8_HALRR</name>
<comment type="similarity">
    <text evidence="2 6">Belongs to the TUBGCP family.</text>
</comment>
<evidence type="ECO:0000256" key="6">
    <source>
        <dbReference type="RuleBase" id="RU363050"/>
    </source>
</evidence>
<dbReference type="GO" id="GO:0007020">
    <property type="term" value="P:microtubule nucleation"/>
    <property type="evidence" value="ECO:0007669"/>
    <property type="project" value="InterPro"/>
</dbReference>
<comment type="caution">
    <text evidence="9">The sequence shown here is derived from an EMBL/GenBank/DDBJ whole genome shotgun (WGS) entry which is preliminary data.</text>
</comment>
<keyword evidence="3 6" id="KW-0963">Cytoplasm</keyword>
<dbReference type="Gene3D" id="1.20.120.1900">
    <property type="entry name" value="Gamma-tubulin complex, C-terminal domain"/>
    <property type="match status" value="1"/>
</dbReference>
<dbReference type="AlphaFoldDB" id="A0AAN8WJN8"/>
<dbReference type="GO" id="GO:0051011">
    <property type="term" value="F:microtubule minus-end binding"/>
    <property type="evidence" value="ECO:0007669"/>
    <property type="project" value="TreeGrafter"/>
</dbReference>
<organism evidence="9 10">
    <name type="scientific">Halocaridina rubra</name>
    <name type="common">Hawaiian red shrimp</name>
    <dbReference type="NCBI Taxonomy" id="373956"/>
    <lineage>
        <taxon>Eukaryota</taxon>
        <taxon>Metazoa</taxon>
        <taxon>Ecdysozoa</taxon>
        <taxon>Arthropoda</taxon>
        <taxon>Crustacea</taxon>
        <taxon>Multicrustacea</taxon>
        <taxon>Malacostraca</taxon>
        <taxon>Eumalacostraca</taxon>
        <taxon>Eucarida</taxon>
        <taxon>Decapoda</taxon>
        <taxon>Pleocyemata</taxon>
        <taxon>Caridea</taxon>
        <taxon>Atyoidea</taxon>
        <taxon>Atyidae</taxon>
        <taxon>Halocaridina</taxon>
    </lineage>
</organism>
<dbReference type="Pfam" id="PF04130">
    <property type="entry name" value="GCP_C_terminal"/>
    <property type="match status" value="1"/>
</dbReference>
<keyword evidence="4 6" id="KW-0493">Microtubule</keyword>
<dbReference type="GO" id="GO:0000930">
    <property type="term" value="C:gamma-tubulin complex"/>
    <property type="evidence" value="ECO:0007669"/>
    <property type="project" value="TreeGrafter"/>
</dbReference>
<dbReference type="GO" id="GO:0000922">
    <property type="term" value="C:spindle pole"/>
    <property type="evidence" value="ECO:0007669"/>
    <property type="project" value="InterPro"/>
</dbReference>
<dbReference type="InterPro" id="IPR041470">
    <property type="entry name" value="GCP_N"/>
</dbReference>
<keyword evidence="10" id="KW-1185">Reference proteome</keyword>
<dbReference type="Pfam" id="PF17681">
    <property type="entry name" value="GCP_N_terminal"/>
    <property type="match status" value="1"/>
</dbReference>
<dbReference type="EMBL" id="JAXCGZ010019263">
    <property type="protein sequence ID" value="KAK7066317.1"/>
    <property type="molecule type" value="Genomic_DNA"/>
</dbReference>
<keyword evidence="5 6" id="KW-0206">Cytoskeleton</keyword>
<comment type="subcellular location">
    <subcellularLocation>
        <location evidence="1 6">Cytoplasm</location>
        <location evidence="1 6">Cytoskeleton</location>
        <location evidence="1 6">Microtubule organizing center</location>
    </subcellularLocation>
</comment>
<sequence>MLHDLILALTGHGGDIFVKKDDDSFEVVNDLGFFHPCEVAIIRRLLNIGSHYKKITKFCDAYDTVHVNREPDYRGGLYLSSLAGALRKSVKVYQTSVLGLEAKLLEDPELPLSYLLNDLEPLSPLLAAFASLVLQIEEKRVHGCKILEVLHRQTSLSVSNIRESFLRIEQAVHSVLYDQLTQWMLYGILLDNYNELFIQTISTTITSSAETPDASQPDTVNLLEYEAPKVSQECTLRLEMLPSHIPLHLAEKILFIGESILVFEREGKKDTSIEFTSHSSHFGNVLKSKEQEFLGLLRSLTDGAVFSIAKFSNVVETIRHCISKELCALVLGADLLPELDDLKSFYLLGRGELYQTLIPAITPFMKNTPASKNSNFNALFQMAGRQVLLEDEVLEKFTLVRKPPSVAQSSESFDQSWNSLKIEYSAKWPLHKLLTTSIQERYNAIFCFLLDVRRAQYRLQQLWITQIKMKAFSTVDSLPWTLRHQMSLLIDNIQYYFQVDVLESQHWQLVAAIGNTHDYQRLALAHHDFLVSVSASAF</sequence>
<gene>
    <name evidence="9" type="ORF">SK128_010453</name>
</gene>
<dbReference type="GO" id="GO:0005874">
    <property type="term" value="C:microtubule"/>
    <property type="evidence" value="ECO:0007669"/>
    <property type="project" value="UniProtKB-KW"/>
</dbReference>
<evidence type="ECO:0000256" key="1">
    <source>
        <dbReference type="ARBA" id="ARBA00004267"/>
    </source>
</evidence>
<accession>A0AAN8WJN8</accession>
<dbReference type="InterPro" id="IPR042241">
    <property type="entry name" value="GCP_C_sf"/>
</dbReference>
<dbReference type="InterPro" id="IPR007259">
    <property type="entry name" value="GCP"/>
</dbReference>
<evidence type="ECO:0000313" key="9">
    <source>
        <dbReference type="EMBL" id="KAK7066317.1"/>
    </source>
</evidence>
<dbReference type="GO" id="GO:0051225">
    <property type="term" value="P:spindle assembly"/>
    <property type="evidence" value="ECO:0007669"/>
    <property type="project" value="TreeGrafter"/>
</dbReference>
<proteinExistence type="inferred from homology"/>
<dbReference type="PANTHER" id="PTHR19302">
    <property type="entry name" value="GAMMA TUBULIN COMPLEX PROTEIN"/>
    <property type="match status" value="1"/>
</dbReference>
<evidence type="ECO:0000256" key="3">
    <source>
        <dbReference type="ARBA" id="ARBA00022490"/>
    </source>
</evidence>
<evidence type="ECO:0000259" key="7">
    <source>
        <dbReference type="Pfam" id="PF04130"/>
    </source>
</evidence>
<protein>
    <recommendedName>
        <fullName evidence="6">Gamma-tubulin complex component</fullName>
    </recommendedName>
</protein>
<dbReference type="InterPro" id="IPR040457">
    <property type="entry name" value="GCP_C"/>
</dbReference>
<dbReference type="Proteomes" id="UP001381693">
    <property type="component" value="Unassembled WGS sequence"/>
</dbReference>
<dbReference type="PANTHER" id="PTHR19302:SF27">
    <property type="entry name" value="GAMMA-TUBULIN COMPLEX COMPONENT 4"/>
    <property type="match status" value="1"/>
</dbReference>
<evidence type="ECO:0000259" key="8">
    <source>
        <dbReference type="Pfam" id="PF17681"/>
    </source>
</evidence>